<evidence type="ECO:0000256" key="3">
    <source>
        <dbReference type="SAM" id="SignalP"/>
    </source>
</evidence>
<dbReference type="RefSeq" id="WP_173065311.1">
    <property type="nucleotide sequence ID" value="NZ_AP022853.1"/>
</dbReference>
<proteinExistence type="predicted"/>
<protein>
    <submittedName>
        <fullName evidence="4">Uncharacterized protein</fullName>
    </submittedName>
</protein>
<feature type="signal peptide" evidence="3">
    <location>
        <begin position="1"/>
        <end position="19"/>
    </location>
</feature>
<gene>
    <name evidence="4" type="ORF">SKTS_24140</name>
</gene>
<dbReference type="EMBL" id="AP022853">
    <property type="protein sequence ID" value="BCB27528.1"/>
    <property type="molecule type" value="Genomic_DNA"/>
</dbReference>
<dbReference type="KEGG" id="slac:SKTS_24140"/>
<evidence type="ECO:0000256" key="1">
    <source>
        <dbReference type="PROSITE-ProRule" id="PRU00339"/>
    </source>
</evidence>
<sequence length="118" mass="13056">MKFIFLTILLLGASPAAIPAAWSASSAFDQTRVMVAGARLSDAEEMLQQWLAVHPEDQEARFLLARVFAWQGKSSEALLEYERLLGKDPDNGEYLEGKAQLPLKPQPQGRPLDISPSF</sequence>
<dbReference type="AlphaFoldDB" id="A0A6F8VCT2"/>
<keyword evidence="5" id="KW-1185">Reference proteome</keyword>
<evidence type="ECO:0000256" key="2">
    <source>
        <dbReference type="SAM" id="MobiDB-lite"/>
    </source>
</evidence>
<name>A0A6F8VCT2_9PROT</name>
<keyword evidence="1" id="KW-0802">TPR repeat</keyword>
<dbReference type="Gene3D" id="1.25.40.10">
    <property type="entry name" value="Tetratricopeptide repeat domain"/>
    <property type="match status" value="1"/>
</dbReference>
<evidence type="ECO:0000313" key="4">
    <source>
        <dbReference type="EMBL" id="BCB27528.1"/>
    </source>
</evidence>
<feature type="chain" id="PRO_5026156540" evidence="3">
    <location>
        <begin position="20"/>
        <end position="118"/>
    </location>
</feature>
<dbReference type="Pfam" id="PF14559">
    <property type="entry name" value="TPR_19"/>
    <property type="match status" value="1"/>
</dbReference>
<feature type="repeat" description="TPR" evidence="1">
    <location>
        <begin position="58"/>
        <end position="91"/>
    </location>
</feature>
<keyword evidence="3" id="KW-0732">Signal</keyword>
<evidence type="ECO:0000313" key="5">
    <source>
        <dbReference type="Proteomes" id="UP000502260"/>
    </source>
</evidence>
<reference evidence="5" key="1">
    <citation type="submission" date="2020-03" db="EMBL/GenBank/DDBJ databases">
        <title>Complete genome sequence of sulfur-oxidizing bacterium skT11.</title>
        <authorList>
            <person name="Kanda M."/>
            <person name="Kojima H."/>
            <person name="Fukui M."/>
        </authorList>
    </citation>
    <scope>NUCLEOTIDE SEQUENCE [LARGE SCALE GENOMIC DNA]</scope>
    <source>
        <strain evidence="5">skT11</strain>
    </source>
</reference>
<dbReference type="PROSITE" id="PS50005">
    <property type="entry name" value="TPR"/>
    <property type="match status" value="1"/>
</dbReference>
<feature type="region of interest" description="Disordered" evidence="2">
    <location>
        <begin position="95"/>
        <end position="118"/>
    </location>
</feature>
<dbReference type="InterPro" id="IPR019734">
    <property type="entry name" value="TPR_rpt"/>
</dbReference>
<dbReference type="Proteomes" id="UP000502260">
    <property type="component" value="Chromosome"/>
</dbReference>
<organism evidence="4 5">
    <name type="scientific">Sulfurimicrobium lacus</name>
    <dbReference type="NCBI Taxonomy" id="2715678"/>
    <lineage>
        <taxon>Bacteria</taxon>
        <taxon>Pseudomonadati</taxon>
        <taxon>Pseudomonadota</taxon>
        <taxon>Betaproteobacteria</taxon>
        <taxon>Nitrosomonadales</taxon>
        <taxon>Sulfuricellaceae</taxon>
        <taxon>Sulfurimicrobium</taxon>
    </lineage>
</organism>
<dbReference type="SUPFAM" id="SSF48452">
    <property type="entry name" value="TPR-like"/>
    <property type="match status" value="1"/>
</dbReference>
<accession>A0A6F8VCT2</accession>
<dbReference type="InterPro" id="IPR011990">
    <property type="entry name" value="TPR-like_helical_dom_sf"/>
</dbReference>